<feature type="transmembrane region" description="Helical" evidence="3">
    <location>
        <begin position="422"/>
        <end position="441"/>
    </location>
</feature>
<dbReference type="GO" id="GO:0015293">
    <property type="term" value="F:symporter activity"/>
    <property type="evidence" value="ECO:0007669"/>
    <property type="project" value="InterPro"/>
</dbReference>
<evidence type="ECO:0000256" key="2">
    <source>
        <dbReference type="SAM" id="MobiDB-lite"/>
    </source>
</evidence>
<name>A0A965ZIJ5_9SPHI</name>
<feature type="compositionally biased region" description="Basic and acidic residues" evidence="2">
    <location>
        <begin position="446"/>
        <end position="458"/>
    </location>
</feature>
<keyword evidence="3" id="KW-1133">Transmembrane helix</keyword>
<dbReference type="AlphaFoldDB" id="A0A965ZIJ5"/>
<dbReference type="SUPFAM" id="SSF103473">
    <property type="entry name" value="MFS general substrate transporter"/>
    <property type="match status" value="1"/>
</dbReference>
<feature type="transmembrane region" description="Helical" evidence="3">
    <location>
        <begin position="315"/>
        <end position="333"/>
    </location>
</feature>
<dbReference type="GO" id="GO:0005886">
    <property type="term" value="C:plasma membrane"/>
    <property type="evidence" value="ECO:0007669"/>
    <property type="project" value="TreeGrafter"/>
</dbReference>
<feature type="transmembrane region" description="Helical" evidence="3">
    <location>
        <begin position="345"/>
        <end position="370"/>
    </location>
</feature>
<feature type="transmembrane region" description="Helical" evidence="3">
    <location>
        <begin position="12"/>
        <end position="36"/>
    </location>
</feature>
<dbReference type="Proteomes" id="UP000638732">
    <property type="component" value="Unassembled WGS sequence"/>
</dbReference>
<proteinExistence type="inferred from homology"/>
<organism evidence="4 5">
    <name type="scientific">Mucilaginibacter agri</name>
    <dbReference type="NCBI Taxonomy" id="2695265"/>
    <lineage>
        <taxon>Bacteria</taxon>
        <taxon>Pseudomonadati</taxon>
        <taxon>Bacteroidota</taxon>
        <taxon>Sphingobacteriia</taxon>
        <taxon>Sphingobacteriales</taxon>
        <taxon>Sphingobacteriaceae</taxon>
        <taxon>Mucilaginibacter</taxon>
    </lineage>
</organism>
<feature type="region of interest" description="Disordered" evidence="2">
    <location>
        <begin position="446"/>
        <end position="465"/>
    </location>
</feature>
<feature type="transmembrane region" description="Helical" evidence="3">
    <location>
        <begin position="159"/>
        <end position="179"/>
    </location>
</feature>
<reference evidence="4" key="1">
    <citation type="submission" date="2020-01" db="EMBL/GenBank/DDBJ databases">
        <authorList>
            <person name="Seo Y.L."/>
        </authorList>
    </citation>
    <scope>NUCLEOTIDE SEQUENCE</scope>
    <source>
        <strain evidence="4">R11</strain>
    </source>
</reference>
<evidence type="ECO:0000256" key="1">
    <source>
        <dbReference type="ARBA" id="ARBA00009617"/>
    </source>
</evidence>
<dbReference type="GO" id="GO:0008643">
    <property type="term" value="P:carbohydrate transport"/>
    <property type="evidence" value="ECO:0007669"/>
    <property type="project" value="InterPro"/>
</dbReference>
<feature type="transmembrane region" description="Helical" evidence="3">
    <location>
        <begin position="391"/>
        <end position="410"/>
    </location>
</feature>
<reference evidence="4" key="2">
    <citation type="submission" date="2020-10" db="EMBL/GenBank/DDBJ databases">
        <title>Mucilaginibacter sp. nov., isolated from soil.</title>
        <authorList>
            <person name="Jeon C.O."/>
        </authorList>
    </citation>
    <scope>NUCLEOTIDE SEQUENCE</scope>
    <source>
        <strain evidence="4">R11</strain>
    </source>
</reference>
<comment type="caution">
    <text evidence="4">The sequence shown here is derived from an EMBL/GenBank/DDBJ whole genome shotgun (WGS) entry which is preliminary data.</text>
</comment>
<sequence>MPVAKLPLSKQLAYACGMTGWSIMTNLIIVMLPFFYLPPANRGLVPFIPQLLVFGVLNIMSIIAASGRFFDAVYDPFIASLSDKSENPEGRRIPFMKKAIVPAVIFCCLTFYPVVNHESMSNAGWLAFTLIGFFMGATTYIIPYNALLPELAESAEEKINLSSLQQVGFVIGIVLSATVNNFADGLQLVFNIASRDNALQYTIWGLAGFAGIMMSVPVVCINEKEYAGSKPTHLPLLPALRSTFSNRNFKYYLISDFSYYMALSIISSGLLFFVTVLLHLPESMGGILMGTMVLISLIFYPVVNYLSKKIGKKPIVLFSFMLLSIIFVAIYFLGKFPLSSVLQVYILVIAAAFPLASLGILPNAILAEIAQKDAERTGENREGMFFAVKYLFVKFGQTLGIALFTFLTIYGKDPGNDYGLRLNGLCGCVLCLLAVIFFSRFQEERSAKGAKSSSEKSLSRQKHNA</sequence>
<feature type="transmembrane region" description="Helical" evidence="3">
    <location>
        <begin position="199"/>
        <end position="221"/>
    </location>
</feature>
<evidence type="ECO:0000313" key="5">
    <source>
        <dbReference type="Proteomes" id="UP000638732"/>
    </source>
</evidence>
<dbReference type="InterPro" id="IPR039672">
    <property type="entry name" value="MFS_2"/>
</dbReference>
<dbReference type="Gene3D" id="1.20.1250.20">
    <property type="entry name" value="MFS general substrate transporter like domains"/>
    <property type="match status" value="1"/>
</dbReference>
<feature type="transmembrane region" description="Helical" evidence="3">
    <location>
        <begin position="125"/>
        <end position="147"/>
    </location>
</feature>
<dbReference type="Pfam" id="PF13347">
    <property type="entry name" value="MFS_2"/>
    <property type="match status" value="1"/>
</dbReference>
<feature type="transmembrane region" description="Helical" evidence="3">
    <location>
        <begin position="284"/>
        <end position="303"/>
    </location>
</feature>
<keyword evidence="3" id="KW-0812">Transmembrane</keyword>
<dbReference type="EMBL" id="WWEO01000043">
    <property type="protein sequence ID" value="NCD70783.1"/>
    <property type="molecule type" value="Genomic_DNA"/>
</dbReference>
<dbReference type="PANTHER" id="PTHR11328">
    <property type="entry name" value="MAJOR FACILITATOR SUPERFAMILY DOMAIN-CONTAINING PROTEIN"/>
    <property type="match status" value="1"/>
</dbReference>
<dbReference type="PANTHER" id="PTHR11328:SF24">
    <property type="entry name" value="MAJOR FACILITATOR SUPERFAMILY (MFS) PROFILE DOMAIN-CONTAINING PROTEIN"/>
    <property type="match status" value="1"/>
</dbReference>
<keyword evidence="5" id="KW-1185">Reference proteome</keyword>
<dbReference type="InterPro" id="IPR036259">
    <property type="entry name" value="MFS_trans_sf"/>
</dbReference>
<keyword evidence="3" id="KW-0472">Membrane</keyword>
<comment type="similarity">
    <text evidence="1">Belongs to the sodium:galactoside symporter (TC 2.A.2) family.</text>
</comment>
<evidence type="ECO:0000256" key="3">
    <source>
        <dbReference type="SAM" id="Phobius"/>
    </source>
</evidence>
<feature type="transmembrane region" description="Helical" evidence="3">
    <location>
        <begin position="95"/>
        <end position="113"/>
    </location>
</feature>
<feature type="transmembrane region" description="Helical" evidence="3">
    <location>
        <begin position="257"/>
        <end position="278"/>
    </location>
</feature>
<accession>A0A965ZIJ5</accession>
<dbReference type="RefSeq" id="WP_166586735.1">
    <property type="nucleotide sequence ID" value="NZ_WWEO01000043.1"/>
</dbReference>
<protein>
    <submittedName>
        <fullName evidence="4">MFS transporter</fullName>
    </submittedName>
</protein>
<feature type="transmembrane region" description="Helical" evidence="3">
    <location>
        <begin position="48"/>
        <end position="74"/>
    </location>
</feature>
<evidence type="ECO:0000313" key="4">
    <source>
        <dbReference type="EMBL" id="NCD70783.1"/>
    </source>
</evidence>
<gene>
    <name evidence="4" type="ORF">GSY63_15560</name>
</gene>